<dbReference type="Proteomes" id="UP001231189">
    <property type="component" value="Unassembled WGS sequence"/>
</dbReference>
<dbReference type="EMBL" id="JAUUTY010000002">
    <property type="protein sequence ID" value="KAK1683126.1"/>
    <property type="molecule type" value="Genomic_DNA"/>
</dbReference>
<sequence>MACVDAEMPFVVMDLNKARSFDPTWHVTDAQTVCATRVLASRAVWGHSSSECSHLTGSRRGAFWVLKEEDKHFVPMYNDPCRSSYADHLYKKTFDGFIDIDIAKTTILEQPCPQLT</sequence>
<dbReference type="Gene3D" id="2.60.120.560">
    <property type="entry name" value="Exo-inulinase, domain 1"/>
    <property type="match status" value="1"/>
</dbReference>
<evidence type="ECO:0000313" key="2">
    <source>
        <dbReference type="Proteomes" id="UP001231189"/>
    </source>
</evidence>
<evidence type="ECO:0000313" key="1">
    <source>
        <dbReference type="EMBL" id="KAK1683126.1"/>
    </source>
</evidence>
<keyword evidence="2" id="KW-1185">Reference proteome</keyword>
<dbReference type="AlphaFoldDB" id="A0AAD8TK76"/>
<name>A0AAD8TK76_LOLMU</name>
<protein>
    <submittedName>
        <fullName evidence="1">Uncharacterized protein</fullName>
    </submittedName>
</protein>
<gene>
    <name evidence="1" type="ORF">QYE76_043974</name>
</gene>
<reference evidence="1" key="1">
    <citation type="submission" date="2023-07" db="EMBL/GenBank/DDBJ databases">
        <title>A chromosome-level genome assembly of Lolium multiflorum.</title>
        <authorList>
            <person name="Chen Y."/>
            <person name="Copetti D."/>
            <person name="Kolliker R."/>
            <person name="Studer B."/>
        </authorList>
    </citation>
    <scope>NUCLEOTIDE SEQUENCE</scope>
    <source>
        <strain evidence="1">02402/16</strain>
        <tissue evidence="1">Leaf</tissue>
    </source>
</reference>
<proteinExistence type="predicted"/>
<comment type="caution">
    <text evidence="1">The sequence shown here is derived from an EMBL/GenBank/DDBJ whole genome shotgun (WGS) entry which is preliminary data.</text>
</comment>
<accession>A0AAD8TK76</accession>
<organism evidence="1 2">
    <name type="scientific">Lolium multiflorum</name>
    <name type="common">Italian ryegrass</name>
    <name type="synonym">Lolium perenne subsp. multiflorum</name>
    <dbReference type="NCBI Taxonomy" id="4521"/>
    <lineage>
        <taxon>Eukaryota</taxon>
        <taxon>Viridiplantae</taxon>
        <taxon>Streptophyta</taxon>
        <taxon>Embryophyta</taxon>
        <taxon>Tracheophyta</taxon>
        <taxon>Spermatophyta</taxon>
        <taxon>Magnoliopsida</taxon>
        <taxon>Liliopsida</taxon>
        <taxon>Poales</taxon>
        <taxon>Poaceae</taxon>
        <taxon>BOP clade</taxon>
        <taxon>Pooideae</taxon>
        <taxon>Poodae</taxon>
        <taxon>Poeae</taxon>
        <taxon>Poeae Chloroplast Group 2 (Poeae type)</taxon>
        <taxon>Loliodinae</taxon>
        <taxon>Loliinae</taxon>
        <taxon>Lolium</taxon>
    </lineage>
</organism>